<dbReference type="InterPro" id="IPR025676">
    <property type="entry name" value="Clr5_dom"/>
</dbReference>
<dbReference type="InterPro" id="IPR049192">
    <property type="entry name" value="DUF4246_C"/>
</dbReference>
<dbReference type="PANTHER" id="PTHR33119">
    <property type="entry name" value="IFI3P"/>
    <property type="match status" value="1"/>
</dbReference>
<dbReference type="Pfam" id="PF14033">
    <property type="entry name" value="DUF4246"/>
    <property type="match status" value="1"/>
</dbReference>
<evidence type="ECO:0000313" key="5">
    <source>
        <dbReference type="Proteomes" id="UP000240493"/>
    </source>
</evidence>
<evidence type="ECO:0000259" key="3">
    <source>
        <dbReference type="Pfam" id="PF21666"/>
    </source>
</evidence>
<dbReference type="STRING" id="1042311.A0A2T3YRR9"/>
<dbReference type="Pfam" id="PF14420">
    <property type="entry name" value="Clr5"/>
    <property type="match status" value="1"/>
</dbReference>
<keyword evidence="5" id="KW-1185">Reference proteome</keyword>
<proteinExistence type="predicted"/>
<dbReference type="InterPro" id="IPR049207">
    <property type="entry name" value="DUF4246_N"/>
</dbReference>
<dbReference type="PANTHER" id="PTHR33119:SF1">
    <property type="entry name" value="FE2OG DIOXYGENASE DOMAIN-CONTAINING PROTEIN"/>
    <property type="match status" value="1"/>
</dbReference>
<name>A0A2T3YRR9_TRIA4</name>
<evidence type="ECO:0000259" key="2">
    <source>
        <dbReference type="Pfam" id="PF14420"/>
    </source>
</evidence>
<evidence type="ECO:0000259" key="1">
    <source>
        <dbReference type="Pfam" id="PF14033"/>
    </source>
</evidence>
<dbReference type="EMBL" id="KZ679277">
    <property type="protein sequence ID" value="PTB35270.1"/>
    <property type="molecule type" value="Genomic_DNA"/>
</dbReference>
<dbReference type="InterPro" id="IPR025340">
    <property type="entry name" value="DUF4246"/>
</dbReference>
<protein>
    <submittedName>
        <fullName evidence="4">Uncharacterized protein</fullName>
    </submittedName>
</protein>
<accession>A0A2T3YRR9</accession>
<evidence type="ECO:0000313" key="4">
    <source>
        <dbReference type="EMBL" id="PTB35270.1"/>
    </source>
</evidence>
<feature type="domain" description="DUF4246" evidence="3">
    <location>
        <begin position="11"/>
        <end position="78"/>
    </location>
</feature>
<organism evidence="4 5">
    <name type="scientific">Trichoderma asperellum (strain ATCC 204424 / CBS 433.97 / NBRC 101777)</name>
    <dbReference type="NCBI Taxonomy" id="1042311"/>
    <lineage>
        <taxon>Eukaryota</taxon>
        <taxon>Fungi</taxon>
        <taxon>Dikarya</taxon>
        <taxon>Ascomycota</taxon>
        <taxon>Pezizomycotina</taxon>
        <taxon>Sordariomycetes</taxon>
        <taxon>Hypocreomycetidae</taxon>
        <taxon>Hypocreales</taxon>
        <taxon>Hypocreaceae</taxon>
        <taxon>Trichoderma</taxon>
    </lineage>
</organism>
<dbReference type="AlphaFoldDB" id="A0A2T3YRR9"/>
<gene>
    <name evidence="4" type="ORF">M441DRAFT_74381</name>
</gene>
<dbReference type="Pfam" id="PF21666">
    <property type="entry name" value="DUF4246_N"/>
    <property type="match status" value="1"/>
</dbReference>
<feature type="domain" description="DUF4246" evidence="1">
    <location>
        <begin position="85"/>
        <end position="679"/>
    </location>
</feature>
<sequence>MDNTGCGPLRVPGFGDIPLEEELRCEERFAHGIREWKQVPAVTMREFAMVDVMNTLTDKLDWDIDIFNEDIVAKWRKDALAATPLMTELRDKANEYKQKQYVRVLHTGSCVCKSNILVPVTLGVDFKSELGPLLPVRSTGDQISNIVDPSLYPLVYGRSPVLLDGGEVVLEDVKTAPKHLDKRVDSLSLQFHIEQCRTDPWRVAFNDIRGLDNVMAYFWSYNFQWLPCEVKFIGDSGTNMQITSYINNLHPTQKRLYRNLEKLISLAVKPWNDCLIKGKRSWGERYGNNKSQRGPVPLRIITYGVEWEDDFPEWALAFNSVRRYQLDNYLASVELLRSNQENTDDPDMSRRLRIAKRNVKLYHDMEGAQPIPEPSPEMWKISLEYLQRPDIASEPGVVMAQSYREHSDIGSSTSNVIPQNWKENAYRLLRNKNDTLLRFRHPEPGIAFSYDEWKSGTNDDRAVVEMVTERFDNPCHSPTNSYHDPYVIQLEETFRNQGLQVIIKISTIELTPENPKYHGSQMNEHIVAAAVYAYDVHNVSESRITFRQETDMAANFYQYGPDINQQRDGNVWNQPAKRYGRSSVEVSAIGEIFGFTWDQLLRDIIDDTLPLQEIGRLTMPQGRLIAFPNTMEHRREPFELLDPTVSGHHRYVTLLLVDPNYRICSTSNVPPQQQDWWKHRTNDGLMEGAVADAQYDVSKAITAPEEWERHKRTIEYLYLKQNLSLTETITEMRATHQFHAT</sequence>
<feature type="domain" description="Clr5" evidence="2">
    <location>
        <begin position="704"/>
        <end position="741"/>
    </location>
</feature>
<reference evidence="4 5" key="1">
    <citation type="submission" date="2016-07" db="EMBL/GenBank/DDBJ databases">
        <title>Multiple horizontal gene transfer events from other fungi enriched the ability of initially mycotrophic Trichoderma (Ascomycota) to feed on dead plant biomass.</title>
        <authorList>
            <consortium name="DOE Joint Genome Institute"/>
            <person name="Aerts A."/>
            <person name="Atanasova L."/>
            <person name="Chenthamara K."/>
            <person name="Zhang J."/>
            <person name="Grujic M."/>
            <person name="Henrissat B."/>
            <person name="Kuo A."/>
            <person name="Salamov A."/>
            <person name="Lipzen A."/>
            <person name="Labutti K."/>
            <person name="Barry K."/>
            <person name="Miao Y."/>
            <person name="Rahimi M.J."/>
            <person name="Shen Q."/>
            <person name="Grigoriev I.V."/>
            <person name="Kubicek C.P."/>
            <person name="Druzhinina I.S."/>
        </authorList>
    </citation>
    <scope>NUCLEOTIDE SEQUENCE [LARGE SCALE GENOMIC DNA]</scope>
    <source>
        <strain evidence="4 5">CBS 433.97</strain>
    </source>
</reference>
<dbReference type="OrthoDB" id="415532at2759"/>
<dbReference type="Proteomes" id="UP000240493">
    <property type="component" value="Unassembled WGS sequence"/>
</dbReference>